<feature type="transmembrane region" description="Helical" evidence="9">
    <location>
        <begin position="7"/>
        <end position="27"/>
    </location>
</feature>
<feature type="region of interest" description="Disordered" evidence="8">
    <location>
        <begin position="35"/>
        <end position="54"/>
    </location>
</feature>
<sequence>MSKTTEWDLISSDAGLLGLACICIYTGSLSSLPDPKKCAGRTPKYGTESGDDDESEISERLSLNDAWLFPIIGSVVLFGLFLVIKYFGKEWINWLLGWYFSVVGVGSVWKSSETIARYLIGTEQWKRSERFSIDVKKGDTSVFVMKWRSPSVLLLPFSVIPSALYRYSSTSRRSALLTDILSMSYSHSILSLLKLDSFKTGAALLSGLFLYDIWWVFGTPVMVTVATTLDIPIKLLWPKSLLLSDMNGFTMLGLGDVVIPGTFVSLAIRYDYHLHLKSGKSGATFRKLYFCAAFVAYIIRLVTTMSVMHFFKAAQPALVYLSPACILSFIITALYRGEFSHAWNWIDGPESNVKAKEKQD</sequence>
<dbReference type="Pfam" id="PF04258">
    <property type="entry name" value="Peptidase_A22B"/>
    <property type="match status" value="1"/>
</dbReference>
<evidence type="ECO:0000256" key="7">
    <source>
        <dbReference type="ARBA" id="ARBA00023136"/>
    </source>
</evidence>
<feature type="transmembrane region" description="Helical" evidence="9">
    <location>
        <begin position="249"/>
        <end position="268"/>
    </location>
</feature>
<keyword evidence="5" id="KW-0256">Endoplasmic reticulum</keyword>
<dbReference type="PANTHER" id="PTHR12174:SF23">
    <property type="entry name" value="MINOR HISTOCOMPATIBILITY ANTIGEN H13"/>
    <property type="match status" value="1"/>
</dbReference>
<evidence type="ECO:0000256" key="6">
    <source>
        <dbReference type="ARBA" id="ARBA00022989"/>
    </source>
</evidence>
<dbReference type="Proteomes" id="UP000053593">
    <property type="component" value="Unassembled WGS sequence"/>
</dbReference>
<dbReference type="AlphaFoldDB" id="A0A0D0BIC4"/>
<dbReference type="GO" id="GO:0006465">
    <property type="term" value="P:signal peptide processing"/>
    <property type="evidence" value="ECO:0007669"/>
    <property type="project" value="TreeGrafter"/>
</dbReference>
<organism evidence="10 11">
    <name type="scientific">Collybiopsis luxurians FD-317 M1</name>
    <dbReference type="NCBI Taxonomy" id="944289"/>
    <lineage>
        <taxon>Eukaryota</taxon>
        <taxon>Fungi</taxon>
        <taxon>Dikarya</taxon>
        <taxon>Basidiomycota</taxon>
        <taxon>Agaricomycotina</taxon>
        <taxon>Agaricomycetes</taxon>
        <taxon>Agaricomycetidae</taxon>
        <taxon>Agaricales</taxon>
        <taxon>Marasmiineae</taxon>
        <taxon>Omphalotaceae</taxon>
        <taxon>Collybiopsis</taxon>
        <taxon>Collybiopsis luxurians</taxon>
    </lineage>
</organism>
<proteinExistence type="inferred from homology"/>
<evidence type="ECO:0000256" key="1">
    <source>
        <dbReference type="ARBA" id="ARBA00004477"/>
    </source>
</evidence>
<evidence type="ECO:0000256" key="8">
    <source>
        <dbReference type="SAM" id="MobiDB-lite"/>
    </source>
</evidence>
<keyword evidence="3 9" id="KW-0812">Transmembrane</keyword>
<protein>
    <recommendedName>
        <fullName evidence="12">Minor histocompatibility antigen H13</fullName>
    </recommendedName>
</protein>
<dbReference type="GO" id="GO:0042500">
    <property type="term" value="F:aspartic endopeptidase activity, intramembrane cleaving"/>
    <property type="evidence" value="ECO:0007669"/>
    <property type="project" value="InterPro"/>
</dbReference>
<feature type="transmembrane region" description="Helical" evidence="9">
    <location>
        <begin position="317"/>
        <end position="335"/>
    </location>
</feature>
<keyword evidence="4" id="KW-0378">Hydrolase</keyword>
<dbReference type="HOGENOM" id="CLU_023799_0_1_1"/>
<keyword evidence="11" id="KW-1185">Reference proteome</keyword>
<feature type="transmembrane region" description="Helical" evidence="9">
    <location>
        <begin position="91"/>
        <end position="109"/>
    </location>
</feature>
<dbReference type="InterPro" id="IPR006639">
    <property type="entry name" value="Preselin/SPP"/>
</dbReference>
<dbReference type="GO" id="GO:0098553">
    <property type="term" value="C:lumenal side of endoplasmic reticulum membrane"/>
    <property type="evidence" value="ECO:0007669"/>
    <property type="project" value="TreeGrafter"/>
</dbReference>
<accession>A0A0D0BIC4</accession>
<feature type="transmembrane region" description="Helical" evidence="9">
    <location>
        <begin position="288"/>
        <end position="311"/>
    </location>
</feature>
<dbReference type="EMBL" id="KN834815">
    <property type="protein sequence ID" value="KIK54506.1"/>
    <property type="molecule type" value="Genomic_DNA"/>
</dbReference>
<keyword evidence="6 9" id="KW-1133">Transmembrane helix</keyword>
<evidence type="ECO:0000256" key="3">
    <source>
        <dbReference type="ARBA" id="ARBA00022692"/>
    </source>
</evidence>
<gene>
    <name evidence="10" type="ORF">GYMLUDRAFT_1022527</name>
</gene>
<feature type="transmembrane region" description="Helical" evidence="9">
    <location>
        <begin position="66"/>
        <end position="84"/>
    </location>
</feature>
<comment type="similarity">
    <text evidence="2">Belongs to the peptidase A22B family.</text>
</comment>
<evidence type="ECO:0000256" key="4">
    <source>
        <dbReference type="ARBA" id="ARBA00022801"/>
    </source>
</evidence>
<evidence type="ECO:0000256" key="2">
    <source>
        <dbReference type="ARBA" id="ARBA00006859"/>
    </source>
</evidence>
<evidence type="ECO:0000313" key="11">
    <source>
        <dbReference type="Proteomes" id="UP000053593"/>
    </source>
</evidence>
<dbReference type="GO" id="GO:0098554">
    <property type="term" value="C:cytoplasmic side of endoplasmic reticulum membrane"/>
    <property type="evidence" value="ECO:0007669"/>
    <property type="project" value="TreeGrafter"/>
</dbReference>
<keyword evidence="7 9" id="KW-0472">Membrane</keyword>
<dbReference type="PANTHER" id="PTHR12174">
    <property type="entry name" value="SIGNAL PEPTIDE PEPTIDASE"/>
    <property type="match status" value="1"/>
</dbReference>
<evidence type="ECO:0000256" key="5">
    <source>
        <dbReference type="ARBA" id="ARBA00022824"/>
    </source>
</evidence>
<name>A0A0D0BIC4_9AGAR</name>
<reference evidence="10 11" key="1">
    <citation type="submission" date="2014-04" db="EMBL/GenBank/DDBJ databases">
        <title>Evolutionary Origins and Diversification of the Mycorrhizal Mutualists.</title>
        <authorList>
            <consortium name="DOE Joint Genome Institute"/>
            <consortium name="Mycorrhizal Genomics Consortium"/>
            <person name="Kohler A."/>
            <person name="Kuo A."/>
            <person name="Nagy L.G."/>
            <person name="Floudas D."/>
            <person name="Copeland A."/>
            <person name="Barry K.W."/>
            <person name="Cichocki N."/>
            <person name="Veneault-Fourrey C."/>
            <person name="LaButti K."/>
            <person name="Lindquist E.A."/>
            <person name="Lipzen A."/>
            <person name="Lundell T."/>
            <person name="Morin E."/>
            <person name="Murat C."/>
            <person name="Riley R."/>
            <person name="Ohm R."/>
            <person name="Sun H."/>
            <person name="Tunlid A."/>
            <person name="Henrissat B."/>
            <person name="Grigoriev I.V."/>
            <person name="Hibbett D.S."/>
            <person name="Martin F."/>
        </authorList>
    </citation>
    <scope>NUCLEOTIDE SEQUENCE [LARGE SCALE GENOMIC DNA]</scope>
    <source>
        <strain evidence="10 11">FD-317 M1</strain>
    </source>
</reference>
<dbReference type="SMART" id="SM00730">
    <property type="entry name" value="PSN"/>
    <property type="match status" value="1"/>
</dbReference>
<evidence type="ECO:0000256" key="9">
    <source>
        <dbReference type="SAM" id="Phobius"/>
    </source>
</evidence>
<dbReference type="InterPro" id="IPR007369">
    <property type="entry name" value="Peptidase_A22B_SPP"/>
</dbReference>
<evidence type="ECO:0008006" key="12">
    <source>
        <dbReference type="Google" id="ProtNLM"/>
    </source>
</evidence>
<comment type="subcellular location">
    <subcellularLocation>
        <location evidence="1">Endoplasmic reticulum membrane</location>
        <topology evidence="1">Multi-pass membrane protein</topology>
    </subcellularLocation>
</comment>
<dbReference type="OrthoDB" id="29661at2759"/>
<evidence type="ECO:0000313" key="10">
    <source>
        <dbReference type="EMBL" id="KIK54506.1"/>
    </source>
</evidence>
<dbReference type="GO" id="GO:0033619">
    <property type="term" value="P:membrane protein proteolysis"/>
    <property type="evidence" value="ECO:0007669"/>
    <property type="project" value="TreeGrafter"/>
</dbReference>
<feature type="transmembrane region" description="Helical" evidence="9">
    <location>
        <begin position="202"/>
        <end position="229"/>
    </location>
</feature>